<evidence type="ECO:0000256" key="1">
    <source>
        <dbReference type="SAM" id="MobiDB-lite"/>
    </source>
</evidence>
<dbReference type="EMBL" id="CACRXK020005427">
    <property type="protein sequence ID" value="CAB4006161.1"/>
    <property type="molecule type" value="Genomic_DNA"/>
</dbReference>
<dbReference type="AlphaFoldDB" id="A0A6S7IJJ8"/>
<keyword evidence="3" id="KW-1185">Reference proteome</keyword>
<dbReference type="PANTHER" id="PTHR46113">
    <property type="entry name" value="SNAC DOMAIN-CONTAINING PROTEIN"/>
    <property type="match status" value="1"/>
</dbReference>
<name>A0A6S7IJJ8_PARCT</name>
<organism evidence="2 3">
    <name type="scientific">Paramuricea clavata</name>
    <name type="common">Red gorgonian</name>
    <name type="synonym">Violescent sea-whip</name>
    <dbReference type="NCBI Taxonomy" id="317549"/>
    <lineage>
        <taxon>Eukaryota</taxon>
        <taxon>Metazoa</taxon>
        <taxon>Cnidaria</taxon>
        <taxon>Anthozoa</taxon>
        <taxon>Octocorallia</taxon>
        <taxon>Malacalcyonacea</taxon>
        <taxon>Plexauridae</taxon>
        <taxon>Paramuricea</taxon>
    </lineage>
</organism>
<sequence>MDTSCSNATLSDSDNEEEAKEAPDPLYSVLKDPTRDMSKLVVQSLVRNNISSSAISSVVHDIVTAVDGDPSKLSLSYATTQRYRVETVKTIADKIKENWTPPSTANLHCDDKLMATLDGAGVGRTKLLGVPAIPHKSTEKTGDLISEVSIELIEEWNCAECVAELPVDLLERKSEVLELCKNYLKQPFSRGGYKELVSLALLYLSEGNEVEALEGFSFSRPGALHKARWMAKLLYAIKMDLLGTKILGELPRGAIFATCQLQNIRRFVQFVVFCYIPWWLTAPVPSTAPKNDQLLINSLINYKEIDDVIAVAAIKCFGNHMWYLTEELVPLALFSNTINVDIKEKMVTRMLKLGEGGLCTKRHGTGFGKPTFPMMPTKVTEDLSRYVGIDSWSFFKIMKIKPDFLCKSLTDWESDDDGHKKAKLIVNSISVVNDAAERGVKLGYDFLGTAVKEERYQRVLQVVENSRHTLPNARKRKLFSSSWYLTL</sequence>
<feature type="region of interest" description="Disordered" evidence="1">
    <location>
        <begin position="1"/>
        <end position="30"/>
    </location>
</feature>
<accession>A0A6S7IJJ8</accession>
<proteinExistence type="predicted"/>
<dbReference type="OrthoDB" id="6626714at2759"/>
<comment type="caution">
    <text evidence="2">The sequence shown here is derived from an EMBL/GenBank/DDBJ whole genome shotgun (WGS) entry which is preliminary data.</text>
</comment>
<reference evidence="2" key="1">
    <citation type="submission" date="2020-04" db="EMBL/GenBank/DDBJ databases">
        <authorList>
            <person name="Alioto T."/>
            <person name="Alioto T."/>
            <person name="Gomez Garrido J."/>
        </authorList>
    </citation>
    <scope>NUCLEOTIDE SEQUENCE</scope>
    <source>
        <strain evidence="2">A484AB</strain>
    </source>
</reference>
<gene>
    <name evidence="2" type="ORF">PACLA_8A009346</name>
</gene>
<protein>
    <submittedName>
        <fullName evidence="2">Uncharacterized protein</fullName>
    </submittedName>
</protein>
<dbReference type="Proteomes" id="UP001152795">
    <property type="component" value="Unassembled WGS sequence"/>
</dbReference>
<dbReference type="PANTHER" id="PTHR46113:SF1">
    <property type="entry name" value="PEPTIDASE M17 LEUCYL AMINOPEPTIDASE N-TERMINAL DOMAIN-CONTAINING PROTEIN"/>
    <property type="match status" value="1"/>
</dbReference>
<evidence type="ECO:0000313" key="2">
    <source>
        <dbReference type="EMBL" id="CAB4006161.1"/>
    </source>
</evidence>
<evidence type="ECO:0000313" key="3">
    <source>
        <dbReference type="Proteomes" id="UP001152795"/>
    </source>
</evidence>
<feature type="compositionally biased region" description="Polar residues" evidence="1">
    <location>
        <begin position="1"/>
        <end position="12"/>
    </location>
</feature>